<comment type="caution">
    <text evidence="4">The sequence shown here is derived from an EMBL/GenBank/DDBJ whole genome shotgun (WGS) entry which is preliminary data.</text>
</comment>
<evidence type="ECO:0000313" key="5">
    <source>
        <dbReference type="Proteomes" id="UP001549321"/>
    </source>
</evidence>
<protein>
    <recommendedName>
        <fullName evidence="6">DUF2852 domain-containing protein</fullName>
    </recommendedName>
</protein>
<keyword evidence="3" id="KW-0472">Membrane</keyword>
<keyword evidence="1" id="KW-0175">Coiled coil</keyword>
<feature type="coiled-coil region" evidence="1">
    <location>
        <begin position="90"/>
        <end position="124"/>
    </location>
</feature>
<name>A0ABV2R349_9HYPH</name>
<dbReference type="RefSeq" id="WP_354553245.1">
    <property type="nucleotide sequence ID" value="NZ_JBEPSM010000003.1"/>
</dbReference>
<evidence type="ECO:0008006" key="6">
    <source>
        <dbReference type="Google" id="ProtNLM"/>
    </source>
</evidence>
<keyword evidence="3" id="KW-0812">Transmembrane</keyword>
<feature type="region of interest" description="Disordered" evidence="2">
    <location>
        <begin position="134"/>
        <end position="157"/>
    </location>
</feature>
<evidence type="ECO:0000256" key="3">
    <source>
        <dbReference type="SAM" id="Phobius"/>
    </source>
</evidence>
<keyword evidence="3" id="KW-1133">Transmembrane helix</keyword>
<reference evidence="4 5" key="1">
    <citation type="submission" date="2024-06" db="EMBL/GenBank/DDBJ databases">
        <title>Sorghum-associated microbial communities from plants grown in Nebraska, USA.</title>
        <authorList>
            <person name="Schachtman D."/>
        </authorList>
    </citation>
    <scope>NUCLEOTIDE SEQUENCE [LARGE SCALE GENOMIC DNA]</scope>
    <source>
        <strain evidence="4 5">3207</strain>
    </source>
</reference>
<gene>
    <name evidence="4" type="ORF">ABIE08_003645</name>
</gene>
<keyword evidence="5" id="KW-1185">Reference proteome</keyword>
<sequence length="157" mass="18135">MSHTQALRPGWTPLTIALMVLGFFVFWPLGLAMLAYIIWGDRLPEFRRNAEGMRNDFKRSFSGCGWQSRRETSWGAYRSESGNSAFDAYRAAELKRLDEERRKLDEERAEFETFVQNLRRARDQEEFDRFAAERAAARRNQTPPATGDKGPGPVIDL</sequence>
<accession>A0ABV2R349</accession>
<proteinExistence type="predicted"/>
<dbReference type="EMBL" id="JBEPSM010000003">
    <property type="protein sequence ID" value="MET4635694.1"/>
    <property type="molecule type" value="Genomic_DNA"/>
</dbReference>
<evidence type="ECO:0000256" key="1">
    <source>
        <dbReference type="SAM" id="Coils"/>
    </source>
</evidence>
<evidence type="ECO:0000313" key="4">
    <source>
        <dbReference type="EMBL" id="MET4635694.1"/>
    </source>
</evidence>
<feature type="transmembrane region" description="Helical" evidence="3">
    <location>
        <begin position="16"/>
        <end position="39"/>
    </location>
</feature>
<organism evidence="4 5">
    <name type="scientific">Kaistia defluvii</name>
    <dbReference type="NCBI Taxonomy" id="410841"/>
    <lineage>
        <taxon>Bacteria</taxon>
        <taxon>Pseudomonadati</taxon>
        <taxon>Pseudomonadota</taxon>
        <taxon>Alphaproteobacteria</taxon>
        <taxon>Hyphomicrobiales</taxon>
        <taxon>Kaistiaceae</taxon>
        <taxon>Kaistia</taxon>
    </lineage>
</organism>
<dbReference type="Proteomes" id="UP001549321">
    <property type="component" value="Unassembled WGS sequence"/>
</dbReference>
<dbReference type="Pfam" id="PF11014">
    <property type="entry name" value="DUF2852"/>
    <property type="match status" value="1"/>
</dbReference>
<dbReference type="InterPro" id="IPR021273">
    <property type="entry name" value="DUF2852"/>
</dbReference>
<evidence type="ECO:0000256" key="2">
    <source>
        <dbReference type="SAM" id="MobiDB-lite"/>
    </source>
</evidence>